<keyword evidence="8" id="KW-0732">Signal</keyword>
<dbReference type="SUPFAM" id="SSF82689">
    <property type="entry name" value="Mechanosensitive channel protein MscS (YggB), C-terminal domain"/>
    <property type="match status" value="1"/>
</dbReference>
<comment type="similarity">
    <text evidence="2">Belongs to the MscS (TC 1.A.23) family.</text>
</comment>
<dbReference type="InterPro" id="IPR023408">
    <property type="entry name" value="MscS_beta-dom_sf"/>
</dbReference>
<dbReference type="Pfam" id="PF00924">
    <property type="entry name" value="MS_channel_2nd"/>
    <property type="match status" value="1"/>
</dbReference>
<keyword evidence="3" id="KW-1003">Cell membrane</keyword>
<evidence type="ECO:0000313" key="12">
    <source>
        <dbReference type="Proteomes" id="UP001170954"/>
    </source>
</evidence>
<proteinExistence type="inferred from homology"/>
<dbReference type="InterPro" id="IPR049278">
    <property type="entry name" value="MS_channel_C"/>
</dbReference>
<evidence type="ECO:0000256" key="5">
    <source>
        <dbReference type="ARBA" id="ARBA00022989"/>
    </source>
</evidence>
<evidence type="ECO:0000256" key="4">
    <source>
        <dbReference type="ARBA" id="ARBA00022692"/>
    </source>
</evidence>
<evidence type="ECO:0000256" key="3">
    <source>
        <dbReference type="ARBA" id="ARBA00022475"/>
    </source>
</evidence>
<gene>
    <name evidence="11" type="ORF">HX018_07865</name>
</gene>
<dbReference type="PANTHER" id="PTHR30221:SF18">
    <property type="entry name" value="SLL0590 PROTEIN"/>
    <property type="match status" value="1"/>
</dbReference>
<feature type="transmembrane region" description="Helical" evidence="7">
    <location>
        <begin position="407"/>
        <end position="433"/>
    </location>
</feature>
<evidence type="ECO:0000259" key="10">
    <source>
        <dbReference type="Pfam" id="PF21082"/>
    </source>
</evidence>
<evidence type="ECO:0000256" key="2">
    <source>
        <dbReference type="ARBA" id="ARBA00008017"/>
    </source>
</evidence>
<comment type="subcellular location">
    <subcellularLocation>
        <location evidence="1">Cell membrane</location>
        <topology evidence="1">Multi-pass membrane protein</topology>
    </subcellularLocation>
</comment>
<reference evidence="11" key="1">
    <citation type="submission" date="2020-06" db="EMBL/GenBank/DDBJ databases">
        <authorList>
            <person name="Dong N."/>
        </authorList>
    </citation>
    <scope>NUCLEOTIDE SEQUENCE</scope>
    <source>
        <strain evidence="11">R1692</strain>
    </source>
</reference>
<sequence length="592" mass="66737">MRILTCLSICALQIVLFTFSTFAQTADSITSSSNSEDLLLKESKIQTQRDSTAQAELLKAIADIRARAAEAEAEPATGSRARKSDSLKRASLLSKINNLRSTTPGYPVQLYQDTLFSIYTRIGSFDAKDRAAAISHKIYQLFDAPDFNPDFLNIVENEESYDIVYNGENIIISVRLLDALWVNKSSNELAESYIAKIRESVVKQREAHSLLNLAKRIGLALLVLPLMTGMVILINRFFKFLAGKISVGKDRVLSARRMRKLKIIKAEHIEQAMLRMNTILRVLILFLSIYLTLPLLFSIFPETESWTGMLLGWILSPLKAVLLAIIDYLSNLFRVAVIFLIFKYLVKFTRYVFHELQRGNIHLSGFHADWALPTFNILRFVLYAFMMVLIFPYLPGSSSPAFQGVTVFIGILVSLGSSNAIANVVAGLVITYMRPFQIGDRVKIGEAVGDVLEKSMLVTRIKTIKNEEITVPNSMVLSSTTVNYSNQSKKEQPGLIVHYSVTIGDDVPWQKVYTLLKEAASQTIHIETHPEPFVLQTNLNDFNISYTINAYTKQPSKQALIYSNLLENIQEVFHREQIELLSPSYHVMNKLS</sequence>
<dbReference type="Gene3D" id="2.30.30.60">
    <property type="match status" value="1"/>
</dbReference>
<reference evidence="11" key="2">
    <citation type="journal article" date="2022" name="Sci. Total Environ.">
        <title>Prevalence, transmission, and molecular epidemiology of tet(X)-positive bacteria among humans, animals, and environmental niches in China: An epidemiological, and genomic-based study.</title>
        <authorList>
            <person name="Dong N."/>
            <person name="Zeng Y."/>
            <person name="Cai C."/>
            <person name="Sun C."/>
            <person name="Lu J."/>
            <person name="Liu C."/>
            <person name="Zhou H."/>
            <person name="Sun Q."/>
            <person name="Shu L."/>
            <person name="Wang H."/>
            <person name="Wang Y."/>
            <person name="Wang S."/>
            <person name="Wu C."/>
            <person name="Chan E.W."/>
            <person name="Chen G."/>
            <person name="Shen Z."/>
            <person name="Chen S."/>
            <person name="Zhang R."/>
        </authorList>
    </citation>
    <scope>NUCLEOTIDE SEQUENCE</scope>
    <source>
        <strain evidence="11">R1692</strain>
    </source>
</reference>
<feature type="domain" description="Mechanosensitive ion channel MscS C-terminal" evidence="10">
    <location>
        <begin position="499"/>
        <end position="580"/>
    </location>
</feature>
<comment type="caution">
    <text evidence="11">The sequence shown here is derived from an EMBL/GenBank/DDBJ whole genome shotgun (WGS) entry which is preliminary data.</text>
</comment>
<keyword evidence="12" id="KW-1185">Reference proteome</keyword>
<keyword evidence="4 7" id="KW-0812">Transmembrane</keyword>
<dbReference type="SUPFAM" id="SSF50182">
    <property type="entry name" value="Sm-like ribonucleoproteins"/>
    <property type="match status" value="1"/>
</dbReference>
<dbReference type="EMBL" id="JACAGK010000017">
    <property type="protein sequence ID" value="MDM1048148.1"/>
    <property type="molecule type" value="Genomic_DNA"/>
</dbReference>
<evidence type="ECO:0000259" key="9">
    <source>
        <dbReference type="Pfam" id="PF00924"/>
    </source>
</evidence>
<dbReference type="Pfam" id="PF21082">
    <property type="entry name" value="MS_channel_3rd"/>
    <property type="match status" value="1"/>
</dbReference>
<dbReference type="Proteomes" id="UP001170954">
    <property type="component" value="Unassembled WGS sequence"/>
</dbReference>
<dbReference type="RefSeq" id="WP_286651086.1">
    <property type="nucleotide sequence ID" value="NZ_JACAGK010000017.1"/>
</dbReference>
<organism evidence="11 12">
    <name type="scientific">Sphingobacterium hotanense</name>
    <dbReference type="NCBI Taxonomy" id="649196"/>
    <lineage>
        <taxon>Bacteria</taxon>
        <taxon>Pseudomonadati</taxon>
        <taxon>Bacteroidota</taxon>
        <taxon>Sphingobacteriia</taxon>
        <taxon>Sphingobacteriales</taxon>
        <taxon>Sphingobacteriaceae</taxon>
        <taxon>Sphingobacterium</taxon>
    </lineage>
</organism>
<evidence type="ECO:0000256" key="1">
    <source>
        <dbReference type="ARBA" id="ARBA00004651"/>
    </source>
</evidence>
<feature type="signal peptide" evidence="8">
    <location>
        <begin position="1"/>
        <end position="25"/>
    </location>
</feature>
<dbReference type="InterPro" id="IPR006685">
    <property type="entry name" value="MscS_channel_2nd"/>
</dbReference>
<dbReference type="InterPro" id="IPR010920">
    <property type="entry name" value="LSM_dom_sf"/>
</dbReference>
<keyword evidence="5 7" id="KW-1133">Transmembrane helix</keyword>
<keyword evidence="6 7" id="KW-0472">Membrane</keyword>
<dbReference type="PANTHER" id="PTHR30221">
    <property type="entry name" value="SMALL-CONDUCTANCE MECHANOSENSITIVE CHANNEL"/>
    <property type="match status" value="1"/>
</dbReference>
<dbReference type="Gene3D" id="3.30.70.100">
    <property type="match status" value="1"/>
</dbReference>
<dbReference type="InterPro" id="IPR045275">
    <property type="entry name" value="MscS_archaea/bacteria_type"/>
</dbReference>
<feature type="transmembrane region" description="Helical" evidence="7">
    <location>
        <begin position="320"/>
        <end position="342"/>
    </location>
</feature>
<protein>
    <submittedName>
        <fullName evidence="11">Mechanosensitive ion channel family protein</fullName>
    </submittedName>
</protein>
<evidence type="ECO:0000256" key="6">
    <source>
        <dbReference type="ARBA" id="ARBA00023136"/>
    </source>
</evidence>
<evidence type="ECO:0000313" key="11">
    <source>
        <dbReference type="EMBL" id="MDM1048148.1"/>
    </source>
</evidence>
<evidence type="ECO:0000256" key="8">
    <source>
        <dbReference type="SAM" id="SignalP"/>
    </source>
</evidence>
<feature type="transmembrane region" description="Helical" evidence="7">
    <location>
        <begin position="217"/>
        <end position="238"/>
    </location>
</feature>
<accession>A0ABT7NLR6</accession>
<evidence type="ECO:0000256" key="7">
    <source>
        <dbReference type="SAM" id="Phobius"/>
    </source>
</evidence>
<feature type="domain" description="Mechanosensitive ion channel MscS" evidence="9">
    <location>
        <begin position="420"/>
        <end position="485"/>
    </location>
</feature>
<feature type="chain" id="PRO_5047492404" evidence="8">
    <location>
        <begin position="26"/>
        <end position="592"/>
    </location>
</feature>
<feature type="transmembrane region" description="Helical" evidence="7">
    <location>
        <begin position="377"/>
        <end position="395"/>
    </location>
</feature>
<feature type="transmembrane region" description="Helical" evidence="7">
    <location>
        <begin position="279"/>
        <end position="300"/>
    </location>
</feature>
<name>A0ABT7NLR6_9SPHI</name>
<dbReference type="InterPro" id="IPR011066">
    <property type="entry name" value="MscS_channel_C_sf"/>
</dbReference>